<organism evidence="9 10">
    <name type="scientific">Lates calcarifer</name>
    <name type="common">Barramundi</name>
    <name type="synonym">Holocentrus calcarifer</name>
    <dbReference type="NCBI Taxonomy" id="8187"/>
    <lineage>
        <taxon>Eukaryota</taxon>
        <taxon>Metazoa</taxon>
        <taxon>Chordata</taxon>
        <taxon>Craniata</taxon>
        <taxon>Vertebrata</taxon>
        <taxon>Euteleostomi</taxon>
        <taxon>Actinopterygii</taxon>
        <taxon>Neopterygii</taxon>
        <taxon>Teleostei</taxon>
        <taxon>Neoteleostei</taxon>
        <taxon>Acanthomorphata</taxon>
        <taxon>Carangaria</taxon>
        <taxon>Carangaria incertae sedis</taxon>
        <taxon>Centropomidae</taxon>
        <taxon>Lates</taxon>
    </lineage>
</organism>
<dbReference type="SMART" id="SM00150">
    <property type="entry name" value="SPEC"/>
    <property type="match status" value="6"/>
</dbReference>
<dbReference type="GO" id="GO:0045104">
    <property type="term" value="P:intermediate filament cytoskeleton organization"/>
    <property type="evidence" value="ECO:0007669"/>
    <property type="project" value="InterPro"/>
</dbReference>
<sequence length="1362" mass="157474">MAWFKDTALSLEKLKTINLDPELISPLLSFSAIILYKCTTGVSNFRFLIFYCHLSKQTPIDVLQEQCNTTSATNSHVVLQLEHAQSLLLQFSEGLAEVSPWLEETQTLIGQLSLSTISYEAFREQQDLLQGLRESIAEHRPLIARLCSLAKRLSELNPIQGDEFCRKATDAEEQHRAIRDRVRETATLLEESLMTQIRESLDRLRSRVQTPTSLQGLTPRIQEQLQDNKHTLAELSKLELGAMLSFVLAILAIQERVSSLSQLWDETHTQAQERESWLLKLLDLAMKFWSDVSDVTAALNDAQQAVLDLNASRTDSETIRQSLETMQTVREDIDSLQGDLDTLGVLGMDLMSACGDTDKPDVTKSLDELYCTWNNLSKLWNECHKKLEESLQMALHYQDTMQGLFEWLKSAELRSTEEFMVGTDLESVKEQLCDLKEFKRELYQKKIEIESLNHLTKFTHRINCSHNNLALTHNAMSPKSFLSLHFQHQLECALLGLGQFQNTLDELHTWLSRTAEQLQGSQPISIDLQACEIELAKHKVLRNDVMSHVRTMESLNQAGRGLLEVGSGDSPHGLQSRLEQLNESWEFVRCETERRQLELENRLSQVKRHPLFCYNCSHNVDYTNSYLCMWCIVLYCPVQLCLFIPTLVNEVNGYCEKKTIVENTGCRLTELSRKEDCDVIHNLIMTVQDRYKKLQQRTSERGRMLEEVKKNARQFSKSWRLLVDWMTEVEQTLDTHKEIAVSHEEIKQQLTEQKEFQKLLRSKRPMYEATLKSGRHLHERAQTSHDRQHLENLLAELKDTWDTISGKSMERQHKLEEALLFSGRFTDALQALNDWLYRAEPQLAEDVPVGGDKDMVNNLIDKHKAFQKELGKRAGCIRTLKRSVRDLTRSSTADAHWLQEQMDELEGRWEAVCKLSVSKQDRLETALQQAEKFDGLVHSFMERLTEAERILKYGMIPEEEEGLLAFHKQHKEVELENIQCLGEEILASCHPDSIITLKSWISVTKTRYEEVQTWAQQQGQKIQASLAALEAEREEIQRLLDWISSAEEALNLRDQEPLPETTEQNQELTEQHTVQCFSPVVPVPLEHLDPQTPQLCQLVSQWQKLWLLAVARQNRLEQHQQTLREMEEFANFDFNIWRKRYIQWISHLKSRILDVFRSIDRDQDGRISQKEFIDYVLASKFPTNSLEMNAVANIFDMNSDGYIDYYEFVSALHPSRDPYRKTLDADQINEEVSRQVSQCNCPKRFQVEQISANRYRFGDSQQLRMVRILRSTLMVRVGGGWTALDEFLVKNDPCRVKGRTNLKIKEKYLSPAGSSSKGLTVSRSNSSLSLYSSASAPTSPMTRKARSQLYPPFCCFYRHRFI</sequence>
<evidence type="ECO:0000256" key="6">
    <source>
        <dbReference type="SAM" id="Coils"/>
    </source>
</evidence>
<dbReference type="GeneTree" id="ENSGT00940000159045"/>
<dbReference type="PROSITE" id="PS50222">
    <property type="entry name" value="EF_HAND_2"/>
    <property type="match status" value="2"/>
</dbReference>
<dbReference type="Ensembl" id="ENSLCAT00010035611.1">
    <property type="protein sequence ID" value="ENSLCAP00010034796.1"/>
    <property type="gene ID" value="ENSLCAG00010016323.1"/>
</dbReference>
<name>A0A4W6E9S8_LATCA</name>
<dbReference type="InterPro" id="IPR018159">
    <property type="entry name" value="Spectrin/alpha-actinin"/>
</dbReference>
<dbReference type="PROSITE" id="PS00018">
    <property type="entry name" value="EF_HAND_1"/>
    <property type="match status" value="2"/>
</dbReference>
<keyword evidence="10" id="KW-1185">Reference proteome</keyword>
<dbReference type="SMART" id="SM00054">
    <property type="entry name" value="EFh"/>
    <property type="match status" value="2"/>
</dbReference>
<dbReference type="InterPro" id="IPR003108">
    <property type="entry name" value="GAR_dom"/>
</dbReference>
<evidence type="ECO:0008006" key="11">
    <source>
        <dbReference type="Google" id="ProtNLM"/>
    </source>
</evidence>
<dbReference type="Proteomes" id="UP000314980">
    <property type="component" value="Unassembled WGS sequence"/>
</dbReference>
<keyword evidence="6" id="KW-0175">Coiled coil</keyword>
<dbReference type="GO" id="GO:0005737">
    <property type="term" value="C:cytoplasm"/>
    <property type="evidence" value="ECO:0007669"/>
    <property type="project" value="TreeGrafter"/>
</dbReference>
<dbReference type="STRING" id="8187.ENSLCAP00010034796"/>
<dbReference type="PROSITE" id="PS51460">
    <property type="entry name" value="GAR"/>
    <property type="match status" value="1"/>
</dbReference>
<feature type="coiled-coil region" evidence="6">
    <location>
        <begin position="1019"/>
        <end position="1049"/>
    </location>
</feature>
<evidence type="ECO:0000256" key="4">
    <source>
        <dbReference type="ARBA" id="ARBA00022837"/>
    </source>
</evidence>
<reference evidence="9" key="2">
    <citation type="submission" date="2025-08" db="UniProtKB">
        <authorList>
            <consortium name="Ensembl"/>
        </authorList>
    </citation>
    <scope>IDENTIFICATION</scope>
</reference>
<dbReference type="GO" id="GO:0005509">
    <property type="term" value="F:calcium ion binding"/>
    <property type="evidence" value="ECO:0007669"/>
    <property type="project" value="InterPro"/>
</dbReference>
<dbReference type="InterPro" id="IPR002017">
    <property type="entry name" value="Spectrin_repeat"/>
</dbReference>
<dbReference type="PANTHER" id="PTHR23169">
    <property type="entry name" value="ENVOPLAKIN"/>
    <property type="match status" value="1"/>
</dbReference>
<protein>
    <recommendedName>
        <fullName evidence="11">Microtubule actin crosslinking factor 1b</fullName>
    </recommendedName>
</protein>
<dbReference type="InterPro" id="IPR011992">
    <property type="entry name" value="EF-hand-dom_pair"/>
</dbReference>
<feature type="domain" description="EF-hand" evidence="7">
    <location>
        <begin position="1183"/>
        <end position="1218"/>
    </location>
</feature>
<evidence type="ECO:0000256" key="3">
    <source>
        <dbReference type="ARBA" id="ARBA00022723"/>
    </source>
</evidence>
<dbReference type="InterPro" id="IPR002048">
    <property type="entry name" value="EF_hand_dom"/>
</dbReference>
<dbReference type="GO" id="GO:0005198">
    <property type="term" value="F:structural molecule activity"/>
    <property type="evidence" value="ECO:0007669"/>
    <property type="project" value="TreeGrafter"/>
</dbReference>
<dbReference type="FunFam" id="1.20.58.60:FF:000001">
    <property type="entry name" value="Microtubule-actin cross-linking factor 1"/>
    <property type="match status" value="3"/>
</dbReference>
<evidence type="ECO:0000259" key="8">
    <source>
        <dbReference type="PROSITE" id="PS51460"/>
    </source>
</evidence>
<feature type="domain" description="GAR" evidence="8">
    <location>
        <begin position="1223"/>
        <end position="1295"/>
    </location>
</feature>
<dbReference type="FunFam" id="3.30.920.20:FF:000002">
    <property type="entry name" value="dystonin isoform X1"/>
    <property type="match status" value="1"/>
</dbReference>
<reference evidence="9" key="3">
    <citation type="submission" date="2025-09" db="UniProtKB">
        <authorList>
            <consortium name="Ensembl"/>
        </authorList>
    </citation>
    <scope>IDENTIFICATION</scope>
</reference>
<dbReference type="InterPro" id="IPR036534">
    <property type="entry name" value="GAR_dom_sf"/>
</dbReference>
<evidence type="ECO:0000313" key="10">
    <source>
        <dbReference type="Proteomes" id="UP000314980"/>
    </source>
</evidence>
<dbReference type="InParanoid" id="A0A4W6E9S8"/>
<dbReference type="GO" id="GO:0005886">
    <property type="term" value="C:plasma membrane"/>
    <property type="evidence" value="ECO:0007669"/>
    <property type="project" value="UniProtKB-SubCell"/>
</dbReference>
<dbReference type="SMART" id="SM00243">
    <property type="entry name" value="GAS2"/>
    <property type="match status" value="1"/>
</dbReference>
<evidence type="ECO:0000256" key="2">
    <source>
        <dbReference type="ARBA" id="ARBA00022490"/>
    </source>
</evidence>
<keyword evidence="4" id="KW-0106">Calcium</keyword>
<dbReference type="Gene3D" id="1.20.58.60">
    <property type="match status" value="6"/>
</dbReference>
<dbReference type="GO" id="GO:0008017">
    <property type="term" value="F:microtubule binding"/>
    <property type="evidence" value="ECO:0007669"/>
    <property type="project" value="InterPro"/>
</dbReference>
<evidence type="ECO:0000313" key="9">
    <source>
        <dbReference type="Ensembl" id="ENSLCAP00010034796.1"/>
    </source>
</evidence>
<dbReference type="CDD" id="cd00051">
    <property type="entry name" value="EFh"/>
    <property type="match status" value="1"/>
</dbReference>
<dbReference type="Pfam" id="PF00435">
    <property type="entry name" value="Spectrin"/>
    <property type="match status" value="4"/>
</dbReference>
<proteinExistence type="predicted"/>
<dbReference type="InterPro" id="IPR043197">
    <property type="entry name" value="Plakin"/>
</dbReference>
<dbReference type="Gene3D" id="3.30.920.20">
    <property type="entry name" value="Gas2-like domain"/>
    <property type="match status" value="1"/>
</dbReference>
<evidence type="ECO:0000256" key="1">
    <source>
        <dbReference type="ARBA" id="ARBA00004245"/>
    </source>
</evidence>
<evidence type="ECO:0000256" key="5">
    <source>
        <dbReference type="ARBA" id="ARBA00023212"/>
    </source>
</evidence>
<comment type="subcellular location">
    <subcellularLocation>
        <location evidence="1">Cytoplasm</location>
        <location evidence="1">Cytoskeleton</location>
    </subcellularLocation>
</comment>
<evidence type="ECO:0000259" key="7">
    <source>
        <dbReference type="PROSITE" id="PS50222"/>
    </source>
</evidence>
<dbReference type="GO" id="GO:0042060">
    <property type="term" value="P:wound healing"/>
    <property type="evidence" value="ECO:0007669"/>
    <property type="project" value="TreeGrafter"/>
</dbReference>
<dbReference type="GO" id="GO:0005882">
    <property type="term" value="C:intermediate filament"/>
    <property type="evidence" value="ECO:0007669"/>
    <property type="project" value="TreeGrafter"/>
</dbReference>
<dbReference type="PANTHER" id="PTHR23169:SF33">
    <property type="entry name" value="MICROTUBULE-ACTIN CROSS-LINKING FACTOR 1, ISOFORMS 1_2_3_5"/>
    <property type="match status" value="1"/>
</dbReference>
<accession>A0A4W6E9S8</accession>
<dbReference type="SUPFAM" id="SSF143575">
    <property type="entry name" value="GAS2 domain-like"/>
    <property type="match status" value="1"/>
</dbReference>
<dbReference type="SUPFAM" id="SSF46966">
    <property type="entry name" value="Spectrin repeat"/>
    <property type="match status" value="7"/>
</dbReference>
<dbReference type="Gene3D" id="1.10.238.10">
    <property type="entry name" value="EF-hand"/>
    <property type="match status" value="1"/>
</dbReference>
<keyword evidence="2" id="KW-0963">Cytoplasm</keyword>
<keyword evidence="3" id="KW-0479">Metal-binding</keyword>
<dbReference type="SUPFAM" id="SSF47473">
    <property type="entry name" value="EF-hand"/>
    <property type="match status" value="1"/>
</dbReference>
<dbReference type="Pfam" id="PF02187">
    <property type="entry name" value="GAS2"/>
    <property type="match status" value="1"/>
</dbReference>
<feature type="domain" description="EF-hand" evidence="7">
    <location>
        <begin position="1147"/>
        <end position="1182"/>
    </location>
</feature>
<reference evidence="10" key="1">
    <citation type="submission" date="2015-09" db="EMBL/GenBank/DDBJ databases">
        <authorList>
            <person name="Sai Rama Sridatta P."/>
        </authorList>
    </citation>
    <scope>NUCLEOTIDE SEQUENCE [LARGE SCALE GENOMIC DNA]</scope>
</reference>
<dbReference type="CDD" id="cd00176">
    <property type="entry name" value="SPEC"/>
    <property type="match status" value="4"/>
</dbReference>
<dbReference type="Pfam" id="PF13499">
    <property type="entry name" value="EF-hand_7"/>
    <property type="match status" value="1"/>
</dbReference>
<dbReference type="InterPro" id="IPR018247">
    <property type="entry name" value="EF_Hand_1_Ca_BS"/>
</dbReference>
<keyword evidence="5" id="KW-0206">Cytoskeleton</keyword>